<accession>A0ABY7SPQ4</accession>
<dbReference type="EC" id="6.2.1.3" evidence="5"/>
<dbReference type="InterPro" id="IPR025110">
    <property type="entry name" value="AMP-bd_C"/>
</dbReference>
<dbReference type="InterPro" id="IPR050237">
    <property type="entry name" value="ATP-dep_AMP-bd_enzyme"/>
</dbReference>
<keyword evidence="4" id="KW-0472">Membrane</keyword>
<evidence type="ECO:0000256" key="6">
    <source>
        <dbReference type="ARBA" id="ARBA00039545"/>
    </source>
</evidence>
<name>A0ABY7SPQ4_9RHOB</name>
<keyword evidence="3" id="KW-0436">Ligase</keyword>
<organism evidence="10 11">
    <name type="scientific">Paracoccus fistulariae</name>
    <dbReference type="NCBI Taxonomy" id="658446"/>
    <lineage>
        <taxon>Bacteria</taxon>
        <taxon>Pseudomonadati</taxon>
        <taxon>Pseudomonadota</taxon>
        <taxon>Alphaproteobacteria</taxon>
        <taxon>Rhodobacterales</taxon>
        <taxon>Paracoccaceae</taxon>
        <taxon>Paracoccus</taxon>
    </lineage>
</organism>
<dbReference type="InterPro" id="IPR045851">
    <property type="entry name" value="AMP-bd_C_sf"/>
</dbReference>
<feature type="domain" description="AMP-dependent synthetase/ligase" evidence="8">
    <location>
        <begin position="4"/>
        <end position="382"/>
    </location>
</feature>
<evidence type="ECO:0000256" key="4">
    <source>
        <dbReference type="ARBA" id="ARBA00023136"/>
    </source>
</evidence>
<protein>
    <recommendedName>
        <fullName evidence="6">Long-chain-fatty-acid--CoA ligase</fullName>
        <ecNumber evidence="5">6.2.1.3</ecNumber>
    </recommendedName>
    <alternativeName>
        <fullName evidence="7">Long-chain acyl-CoA synthetase</fullName>
    </alternativeName>
</protein>
<dbReference type="Proteomes" id="UP001219349">
    <property type="component" value="Chromosome"/>
</dbReference>
<evidence type="ECO:0000256" key="5">
    <source>
        <dbReference type="ARBA" id="ARBA00026121"/>
    </source>
</evidence>
<dbReference type="Gene3D" id="3.30.300.30">
    <property type="match status" value="1"/>
</dbReference>
<dbReference type="Pfam" id="PF13193">
    <property type="entry name" value="AMP-binding_C"/>
    <property type="match status" value="1"/>
</dbReference>
<dbReference type="SUPFAM" id="SSF56801">
    <property type="entry name" value="Acetyl-CoA synthetase-like"/>
    <property type="match status" value="1"/>
</dbReference>
<evidence type="ECO:0000256" key="7">
    <source>
        <dbReference type="ARBA" id="ARBA00042773"/>
    </source>
</evidence>
<dbReference type="Pfam" id="PF00501">
    <property type="entry name" value="AMP-binding"/>
    <property type="match status" value="1"/>
</dbReference>
<dbReference type="InterPro" id="IPR042099">
    <property type="entry name" value="ANL_N_sf"/>
</dbReference>
<evidence type="ECO:0000313" key="11">
    <source>
        <dbReference type="Proteomes" id="UP001219349"/>
    </source>
</evidence>
<evidence type="ECO:0000256" key="3">
    <source>
        <dbReference type="ARBA" id="ARBA00022598"/>
    </source>
</evidence>
<dbReference type="PANTHER" id="PTHR43767">
    <property type="entry name" value="LONG-CHAIN-FATTY-ACID--COA LIGASE"/>
    <property type="match status" value="1"/>
</dbReference>
<dbReference type="InterPro" id="IPR020845">
    <property type="entry name" value="AMP-binding_CS"/>
</dbReference>
<evidence type="ECO:0000256" key="1">
    <source>
        <dbReference type="ARBA" id="ARBA00004170"/>
    </source>
</evidence>
<evidence type="ECO:0000256" key="2">
    <source>
        <dbReference type="ARBA" id="ARBA00005005"/>
    </source>
</evidence>
<comment type="subcellular location">
    <subcellularLocation>
        <location evidence="1">Membrane</location>
        <topology evidence="1">Peripheral membrane protein</topology>
    </subcellularLocation>
</comment>
<gene>
    <name evidence="10" type="ORF">JHX87_10220</name>
</gene>
<dbReference type="CDD" id="cd05936">
    <property type="entry name" value="FC-FACS_FadD_like"/>
    <property type="match status" value="1"/>
</dbReference>
<keyword evidence="11" id="KW-1185">Reference proteome</keyword>
<evidence type="ECO:0000259" key="9">
    <source>
        <dbReference type="Pfam" id="PF13193"/>
    </source>
</evidence>
<comment type="pathway">
    <text evidence="2">Lipid metabolism; fatty acid beta-oxidation.</text>
</comment>
<dbReference type="PROSITE" id="PS00455">
    <property type="entry name" value="AMP_BINDING"/>
    <property type="match status" value="1"/>
</dbReference>
<evidence type="ECO:0000313" key="10">
    <source>
        <dbReference type="EMBL" id="WCR09030.1"/>
    </source>
</evidence>
<dbReference type="PANTHER" id="PTHR43767:SF8">
    <property type="entry name" value="LONG-CHAIN-FATTY-ACID--COA LIGASE"/>
    <property type="match status" value="1"/>
</dbReference>
<proteinExistence type="predicted"/>
<feature type="domain" description="AMP-binding enzyme C-terminal" evidence="9">
    <location>
        <begin position="433"/>
        <end position="508"/>
    </location>
</feature>
<sequence>MALFENAAATYRDNVALECFGQRMTFAALEEKSRAVAAYLQNELGVKKGDRVALMSPNILGFPIAMMGILRAGACQVNVNPLYTPRELEHQLQDSGAETIVIFSGSTPVLAEIIGNTPVKRVITIDLADGGDLSLPSPAVDGRLSDTIALADVLTAGAGMPHAPVDITGEDLLFLQYTGGTTGPSKGAVLNHRNLVANVEQFKAFIPDAATPAGEVVVGALPLYHIFGLMLMLSYVSVGGRMILIPNPRDIDAFHAAIKDAGITVFPAVNTLFAGLALHPGTKEVDFSRLKVSIGGGAAIIETVSKNWKALTGQHITEGYGLSETSPLLTIVPLGVADFTGSCGLPVSSTDIKLLDENDQIVPLGERGEICAAGPQVMSGYWNKPDANKAAFTSDGYFRTGDIGVFDEQGYLRIVDRKKDMIIVSGFNVFPNEIEAVVTAVEGVAECACIGIPDEKTGEAISIFVVKKPGAQIGNEQITAHCRKEMTAYKMPRKITFVEELPKSAVGKILRRELRDH</sequence>
<dbReference type="EMBL" id="CP067136">
    <property type="protein sequence ID" value="WCR09030.1"/>
    <property type="molecule type" value="Genomic_DNA"/>
</dbReference>
<dbReference type="Gene3D" id="3.40.50.12780">
    <property type="entry name" value="N-terminal domain of ligase-like"/>
    <property type="match status" value="1"/>
</dbReference>
<evidence type="ECO:0000259" key="8">
    <source>
        <dbReference type="Pfam" id="PF00501"/>
    </source>
</evidence>
<reference evidence="10 11" key="1">
    <citation type="submission" date="2021-01" db="EMBL/GenBank/DDBJ databases">
        <title>Biogeographic distribution of Paracoccus.</title>
        <authorList>
            <person name="Hollensteiner J."/>
            <person name="Leineberger J."/>
            <person name="Brinkhoff T."/>
            <person name="Daniel R."/>
        </authorList>
    </citation>
    <scope>NUCLEOTIDE SEQUENCE [LARGE SCALE GENOMIC DNA]</scope>
    <source>
        <strain evidence="10 11">KCTC 22803</strain>
    </source>
</reference>
<dbReference type="InterPro" id="IPR000873">
    <property type="entry name" value="AMP-dep_synth/lig_dom"/>
</dbReference>